<evidence type="ECO:0000256" key="1">
    <source>
        <dbReference type="SAM" id="Coils"/>
    </source>
</evidence>
<evidence type="ECO:0000313" key="4">
    <source>
        <dbReference type="Proteomes" id="UP001314229"/>
    </source>
</evidence>
<reference evidence="3 4" key="1">
    <citation type="submission" date="2024-01" db="EMBL/GenBank/DDBJ databases">
        <authorList>
            <person name="Alioto T."/>
            <person name="Alioto T."/>
            <person name="Gomez Garrido J."/>
        </authorList>
    </citation>
    <scope>NUCLEOTIDE SEQUENCE [LARGE SCALE GENOMIC DNA]</scope>
</reference>
<evidence type="ECO:0000313" key="3">
    <source>
        <dbReference type="EMBL" id="CAK6958574.1"/>
    </source>
</evidence>
<proteinExistence type="predicted"/>
<sequence length="1651" mass="183643">MSSRKSWSSGKELPSSRSGERTPMRSLENERLHLLAPSSRFKSRINTDFVKTAKVDVPPPAKVIQTNVPSIDKTACGIGDVTFKSFICPGGEVEISCTSVCAEESIVLLKDQTMNNACETEDTVISDSMIVQSCGDHREHPYYNPERSDASWVDIDAERLSDIQNISPTSGELDGTQTTQELSVFQDCNRENSVTWKSFACDGGEVEVSDVTRLQDETIPLPKGEFGEHLQDSVNSSNIFDCSQLGQAEHAEHPYSSSEKPGLSEVTFKSFNCTGGEIEVSDGTKMADETTVPLPADQTVTNSESCNHGIDQNKLADDHDGKDQLDHPYCNTEESPPTLSDNLPAAQEACSLHVLDEVEPSSLVVPDEQTARQQGAAFDSFISAHGEGELSGVIQLSEKMSPLLNDQSVICQLLDDNNITTHFTQDHIKDNYEHSNSHVDNDEDVSDTHPPAAFSLMNTPLKALDNESIQLEVQQTSEQHSIQADDSVLPSLLHKTVSSDCSHLVASTETPTPVEVQQHPECDSHVQSSSGPSESSETKDRALGLSGNGPLPCSSAEKPHAGTLPDILRVLSECPSVTSAFPFLSPVIRRASLCVLKAQRDLSLNQFLADDSALDGEKSFSPPANLDPRSLWAEHLYSPMLRTEHLDSPIPRPLFNSTALGYKPQPDTVTEAAEDLYEKLCAAPQPEAVKPALDMPMPVDGPLQQQLRQIAELLLLASGKMDLAGISAPISAPVPPTAAPTVTSARATPAETHSICVGTSPVKLVDHSLNTSGQFERERDFSVADACTLTDPLLWNVPAGSLECLPREELEQRLRSSMIMVEALVLQLAVTRAHGSPSGGPAPSELREKLVQTDHTELSQTTIYRDLYIEALRRIDDVELDRSSLQNLTQCMQDTRVTMTSLSCDTDAALSNMKQMGDIVREDHQSLVSNYREMKSLFERSKETQTRMMQKVKDALQQRDGMRTQMEEAFTVKEATLSTMEQLRTHCATEISELQKSLGSQQELLAALKTAHPEQVALNKAYTEVLDSSSDQLSQTVEEHSSLMKELCRVRSLLQKTTPILLKLKEKAAYALRERDECISEKDQTVEEREQIEEELNQTNLILQTAREEIGDLNLQVTILTSEMGVLRQKLTEREEDGVQLERKVTELSTTVSSTLASYTFLEQALAAETTKLQESWKDIQQSKERIAELEKSLEQSEQRVCELSWALAQSEEQFGQLQEMNEFLQMENDLVREQMTDSEQMLKSNLQSLRERNIQCEDLKGELGQLQIENTSLQEELETARTRARTTQLELEEKLAQAVTEITLLHHTLRGLTNTLNAALNEEKSEPQRDKESLPVHNTEQRHPSSSFIDSIMVALTAEKEEDLNKGTTAEPVPSDVAEPQCDTLFSETSAFTRIAAITPKKNLNAVEFEPEQEQSNVAELLADLGGTVTELVSTLKLLQQRKKAQLEELHNTICGLQVEQQAANTRHEAEVFELKQQLSRLNKLVEKGNQALQQKTQDEKTIMKLMADINEAQEFLTKHKTDSNELRKDVGELRRSLQEAQVESQFLREELKIAGGQSAKPAHFMEEKIQLLKEVERLKVSLQEGEQARVKLLERAKRHQIIYQTNQKKSENELHLLNSLINKVRETLLSLPDGVKNCEHLQRLLEYIG</sequence>
<comment type="caution">
    <text evidence="3">The sequence shown here is derived from an EMBL/GenBank/DDBJ whole genome shotgun (WGS) entry which is preliminary data.</text>
</comment>
<dbReference type="PANTHER" id="PTHR15347:SF1">
    <property type="entry name" value="SPERM-ASSOCIATED ANTIGEN 5"/>
    <property type="match status" value="1"/>
</dbReference>
<dbReference type="PANTHER" id="PTHR15347">
    <property type="entry name" value="SPERM-ASSOCIATED ANTIGEN 5"/>
    <property type="match status" value="1"/>
</dbReference>
<feature type="region of interest" description="Disordered" evidence="2">
    <location>
        <begin position="1323"/>
        <end position="1347"/>
    </location>
</feature>
<dbReference type="EMBL" id="CAWUFR010000034">
    <property type="protein sequence ID" value="CAK6958574.1"/>
    <property type="molecule type" value="Genomic_DNA"/>
</dbReference>
<feature type="coiled-coil region" evidence="1">
    <location>
        <begin position="1180"/>
        <end position="1298"/>
    </location>
</feature>
<feature type="coiled-coil region" evidence="1">
    <location>
        <begin position="1075"/>
        <end position="1123"/>
    </location>
</feature>
<dbReference type="SUPFAM" id="SSF57997">
    <property type="entry name" value="Tropomyosin"/>
    <property type="match status" value="1"/>
</dbReference>
<keyword evidence="4" id="KW-1185">Reference proteome</keyword>
<accession>A0AAV1NIJ1</accession>
<gene>
    <name evidence="3" type="ORF">FSCOSCO3_A020511</name>
</gene>
<feature type="region of interest" description="Disordered" evidence="2">
    <location>
        <begin position="297"/>
        <end position="325"/>
    </location>
</feature>
<feature type="compositionally biased region" description="Basic and acidic residues" evidence="2">
    <location>
        <begin position="1323"/>
        <end position="1344"/>
    </location>
</feature>
<feature type="region of interest" description="Disordered" evidence="2">
    <location>
        <begin position="1"/>
        <end position="29"/>
    </location>
</feature>
<dbReference type="InterPro" id="IPR028728">
    <property type="entry name" value="Astrin"/>
</dbReference>
<feature type="compositionally biased region" description="Low complexity" evidence="2">
    <location>
        <begin position="525"/>
        <end position="535"/>
    </location>
</feature>
<feature type="compositionally biased region" description="Basic and acidic residues" evidence="2">
    <location>
        <begin position="314"/>
        <end position="325"/>
    </location>
</feature>
<dbReference type="Proteomes" id="UP001314229">
    <property type="component" value="Unassembled WGS sequence"/>
</dbReference>
<evidence type="ECO:0000256" key="2">
    <source>
        <dbReference type="SAM" id="MobiDB-lite"/>
    </source>
</evidence>
<feature type="region of interest" description="Disordered" evidence="2">
    <location>
        <begin position="504"/>
        <end position="558"/>
    </location>
</feature>
<dbReference type="GO" id="GO:0051988">
    <property type="term" value="P:regulation of attachment of spindle microtubules to kinetochore"/>
    <property type="evidence" value="ECO:0007669"/>
    <property type="project" value="InterPro"/>
</dbReference>
<protein>
    <submittedName>
        <fullName evidence="3">Sperm-associated antigen 5</fullName>
    </submittedName>
</protein>
<name>A0AAV1NIJ1_SCOSC</name>
<feature type="coiled-coil region" evidence="1">
    <location>
        <begin position="1525"/>
        <end position="1552"/>
    </location>
</feature>
<keyword evidence="1" id="KW-0175">Coiled coil</keyword>
<organism evidence="3 4">
    <name type="scientific">Scomber scombrus</name>
    <name type="common">Atlantic mackerel</name>
    <name type="synonym">Scomber vernalis</name>
    <dbReference type="NCBI Taxonomy" id="13677"/>
    <lineage>
        <taxon>Eukaryota</taxon>
        <taxon>Metazoa</taxon>
        <taxon>Chordata</taxon>
        <taxon>Craniata</taxon>
        <taxon>Vertebrata</taxon>
        <taxon>Euteleostomi</taxon>
        <taxon>Actinopterygii</taxon>
        <taxon>Neopterygii</taxon>
        <taxon>Teleostei</taxon>
        <taxon>Neoteleostei</taxon>
        <taxon>Acanthomorphata</taxon>
        <taxon>Pelagiaria</taxon>
        <taxon>Scombriformes</taxon>
        <taxon>Scombridae</taxon>
        <taxon>Scomber</taxon>
    </lineage>
</organism>
<feature type="region of interest" description="Disordered" evidence="2">
    <location>
        <begin position="432"/>
        <end position="454"/>
    </location>
</feature>
<dbReference type="GO" id="GO:0051301">
    <property type="term" value="P:cell division"/>
    <property type="evidence" value="ECO:0007669"/>
    <property type="project" value="InterPro"/>
</dbReference>
<feature type="compositionally biased region" description="Basic and acidic residues" evidence="2">
    <location>
        <begin position="18"/>
        <end position="29"/>
    </location>
</feature>